<dbReference type="Pfam" id="PF12833">
    <property type="entry name" value="HTH_18"/>
    <property type="match status" value="1"/>
</dbReference>
<sequence>MLNFDNPKWTDPSNGLKDSFRFYTVAILFLSFINIAYKIDWNGEGLMVASNLWNPLWLLLGPALYLSQKSLLAEKIGRSSLLHLLPFMTFGIFFVYLSFTTDMSNPWENTGFAYYQDSYGVLAISLMGYAIRVLIKTLNTQYTGIRDADALIISLSIVYILISLVLFLMFISWRIIPMEMGFDYRYLSYGLLIFANLMLVSYWLFGDKDNKTKHLQEIDEEENEKNNTRSALTDELADDYSHRITSYFENTQVYLNPNITIDILSKELMIPKHDFSRLFNIYFEKNFHNFIAEYRIMHAIALIKENHENLKIESLASSCGFNSKASFFKHFKDKTGLTPAEYRLQLGRKSA</sequence>
<dbReference type="PROSITE" id="PS01124">
    <property type="entry name" value="HTH_ARAC_FAMILY_2"/>
    <property type="match status" value="1"/>
</dbReference>
<dbReference type="GO" id="GO:0003700">
    <property type="term" value="F:DNA-binding transcription factor activity"/>
    <property type="evidence" value="ECO:0007669"/>
    <property type="project" value="InterPro"/>
</dbReference>
<comment type="caution">
    <text evidence="7">The sequence shown here is derived from an EMBL/GenBank/DDBJ whole genome shotgun (WGS) entry which is preliminary data.</text>
</comment>
<dbReference type="PANTHER" id="PTHR43280:SF29">
    <property type="entry name" value="ARAC-FAMILY TRANSCRIPTIONAL REGULATOR"/>
    <property type="match status" value="1"/>
</dbReference>
<evidence type="ECO:0000256" key="2">
    <source>
        <dbReference type="ARBA" id="ARBA00023125"/>
    </source>
</evidence>
<dbReference type="GO" id="GO:0043565">
    <property type="term" value="F:sequence-specific DNA binding"/>
    <property type="evidence" value="ECO:0007669"/>
    <property type="project" value="InterPro"/>
</dbReference>
<proteinExistence type="predicted"/>
<feature type="domain" description="HTH araC/xylS-type" evidence="6">
    <location>
        <begin position="242"/>
        <end position="345"/>
    </location>
</feature>
<feature type="transmembrane region" description="Helical" evidence="5">
    <location>
        <begin position="119"/>
        <end position="138"/>
    </location>
</feature>
<evidence type="ECO:0000256" key="3">
    <source>
        <dbReference type="ARBA" id="ARBA00023163"/>
    </source>
</evidence>
<feature type="coiled-coil region" evidence="4">
    <location>
        <begin position="211"/>
        <end position="238"/>
    </location>
</feature>
<evidence type="ECO:0000259" key="6">
    <source>
        <dbReference type="PROSITE" id="PS01124"/>
    </source>
</evidence>
<gene>
    <name evidence="7" type="ORF">FA048_10190</name>
</gene>
<dbReference type="SUPFAM" id="SSF46689">
    <property type="entry name" value="Homeodomain-like"/>
    <property type="match status" value="1"/>
</dbReference>
<feature type="transmembrane region" description="Helical" evidence="5">
    <location>
        <begin position="79"/>
        <end position="99"/>
    </location>
</feature>
<dbReference type="Proteomes" id="UP000309488">
    <property type="component" value="Unassembled WGS sequence"/>
</dbReference>
<dbReference type="PANTHER" id="PTHR43280">
    <property type="entry name" value="ARAC-FAMILY TRANSCRIPTIONAL REGULATOR"/>
    <property type="match status" value="1"/>
</dbReference>
<keyword evidence="4" id="KW-0175">Coiled coil</keyword>
<keyword evidence="5" id="KW-1133">Transmembrane helix</keyword>
<dbReference type="EMBL" id="SWBR01000002">
    <property type="protein sequence ID" value="TKC10542.1"/>
    <property type="molecule type" value="Genomic_DNA"/>
</dbReference>
<keyword evidence="2" id="KW-0238">DNA-binding</keyword>
<dbReference type="SMART" id="SM00342">
    <property type="entry name" value="HTH_ARAC"/>
    <property type="match status" value="1"/>
</dbReference>
<evidence type="ECO:0000256" key="1">
    <source>
        <dbReference type="ARBA" id="ARBA00023015"/>
    </source>
</evidence>
<evidence type="ECO:0000256" key="5">
    <source>
        <dbReference type="SAM" id="Phobius"/>
    </source>
</evidence>
<keyword evidence="5" id="KW-0472">Membrane</keyword>
<protein>
    <submittedName>
        <fullName evidence="7">AraC family transcriptional regulator</fullName>
    </submittedName>
</protein>
<organism evidence="7 8">
    <name type="scientific">Pedobacter polaris</name>
    <dbReference type="NCBI Taxonomy" id="2571273"/>
    <lineage>
        <taxon>Bacteria</taxon>
        <taxon>Pseudomonadati</taxon>
        <taxon>Bacteroidota</taxon>
        <taxon>Sphingobacteriia</taxon>
        <taxon>Sphingobacteriales</taxon>
        <taxon>Sphingobacteriaceae</taxon>
        <taxon>Pedobacter</taxon>
    </lineage>
</organism>
<evidence type="ECO:0000313" key="7">
    <source>
        <dbReference type="EMBL" id="TKC10542.1"/>
    </source>
</evidence>
<name>A0A4V5NZY4_9SPHI</name>
<dbReference type="InterPro" id="IPR018060">
    <property type="entry name" value="HTH_AraC"/>
</dbReference>
<feature type="transmembrane region" description="Helical" evidence="5">
    <location>
        <begin position="20"/>
        <end position="39"/>
    </location>
</feature>
<dbReference type="InterPro" id="IPR018062">
    <property type="entry name" value="HTH_AraC-typ_CS"/>
</dbReference>
<dbReference type="PRINTS" id="PR00032">
    <property type="entry name" value="HTHARAC"/>
</dbReference>
<dbReference type="AlphaFoldDB" id="A0A4V5NZY4"/>
<evidence type="ECO:0000256" key="4">
    <source>
        <dbReference type="SAM" id="Coils"/>
    </source>
</evidence>
<dbReference type="Gene3D" id="1.10.10.60">
    <property type="entry name" value="Homeodomain-like"/>
    <property type="match status" value="1"/>
</dbReference>
<dbReference type="InterPro" id="IPR009057">
    <property type="entry name" value="Homeodomain-like_sf"/>
</dbReference>
<feature type="transmembrane region" description="Helical" evidence="5">
    <location>
        <begin position="186"/>
        <end position="205"/>
    </location>
</feature>
<keyword evidence="3" id="KW-0804">Transcription</keyword>
<feature type="transmembrane region" description="Helical" evidence="5">
    <location>
        <begin position="150"/>
        <end position="174"/>
    </location>
</feature>
<dbReference type="InterPro" id="IPR020449">
    <property type="entry name" value="Tscrpt_reg_AraC-type_HTH"/>
</dbReference>
<reference evidence="7 8" key="1">
    <citation type="submission" date="2019-04" db="EMBL/GenBank/DDBJ databases">
        <title>Pedobacter sp. RP-3-22 sp. nov., isolated from Arctic soil.</title>
        <authorList>
            <person name="Dahal R.H."/>
            <person name="Kim D.-U."/>
        </authorList>
    </citation>
    <scope>NUCLEOTIDE SEQUENCE [LARGE SCALE GENOMIC DNA]</scope>
    <source>
        <strain evidence="7 8">RP-3-22</strain>
    </source>
</reference>
<keyword evidence="1" id="KW-0805">Transcription regulation</keyword>
<evidence type="ECO:0000313" key="8">
    <source>
        <dbReference type="Proteomes" id="UP000309488"/>
    </source>
</evidence>
<accession>A0A4V5NZY4</accession>
<dbReference type="OrthoDB" id="9779074at2"/>
<keyword evidence="8" id="KW-1185">Reference proteome</keyword>
<keyword evidence="5" id="KW-0812">Transmembrane</keyword>
<dbReference type="RefSeq" id="WP_136840482.1">
    <property type="nucleotide sequence ID" value="NZ_SWBR01000002.1"/>
</dbReference>
<dbReference type="PROSITE" id="PS00041">
    <property type="entry name" value="HTH_ARAC_FAMILY_1"/>
    <property type="match status" value="1"/>
</dbReference>